<accession>A0A9P8P451</accession>
<comment type="caution">
    <text evidence="1">The sequence shown here is derived from an EMBL/GenBank/DDBJ whole genome shotgun (WGS) entry which is preliminary data.</text>
</comment>
<reference evidence="1" key="1">
    <citation type="journal article" date="2021" name="Open Biol.">
        <title>Shared evolutionary footprints suggest mitochondrial oxidative damage underlies multiple complex I losses in fungi.</title>
        <authorList>
            <person name="Schikora-Tamarit M.A."/>
            <person name="Marcet-Houben M."/>
            <person name="Nosek J."/>
            <person name="Gabaldon T."/>
        </authorList>
    </citation>
    <scope>NUCLEOTIDE SEQUENCE</scope>
    <source>
        <strain evidence="1">NCAIM Y.01608</strain>
    </source>
</reference>
<gene>
    <name evidence="1" type="ORF">OGATHE_003712</name>
</gene>
<evidence type="ECO:0000313" key="2">
    <source>
        <dbReference type="Proteomes" id="UP000788993"/>
    </source>
</evidence>
<organism evidence="1 2">
    <name type="scientific">Ogataea polymorpha</name>
    <dbReference type="NCBI Taxonomy" id="460523"/>
    <lineage>
        <taxon>Eukaryota</taxon>
        <taxon>Fungi</taxon>
        <taxon>Dikarya</taxon>
        <taxon>Ascomycota</taxon>
        <taxon>Saccharomycotina</taxon>
        <taxon>Pichiomycetes</taxon>
        <taxon>Pichiales</taxon>
        <taxon>Pichiaceae</taxon>
        <taxon>Ogataea</taxon>
    </lineage>
</organism>
<dbReference type="AlphaFoldDB" id="A0A9P8P451"/>
<dbReference type="Proteomes" id="UP000788993">
    <property type="component" value="Unassembled WGS sequence"/>
</dbReference>
<reference evidence="1" key="2">
    <citation type="submission" date="2021-01" db="EMBL/GenBank/DDBJ databases">
        <authorList>
            <person name="Schikora-Tamarit M.A."/>
        </authorList>
    </citation>
    <scope>NUCLEOTIDE SEQUENCE</scope>
    <source>
        <strain evidence="1">NCAIM Y.01608</strain>
    </source>
</reference>
<evidence type="ECO:0000313" key="1">
    <source>
        <dbReference type="EMBL" id="KAH3664897.1"/>
    </source>
</evidence>
<keyword evidence="2" id="KW-1185">Reference proteome</keyword>
<protein>
    <submittedName>
        <fullName evidence="1">Uncharacterized protein</fullName>
    </submittedName>
</protein>
<sequence length="119" mass="12733">MLEITELPRLRTRPSRLALPLPISFTMISNDRCSSANAGMTVSCGGSCGRFCEAELPKMSDSRSSVDSWGLAGAGAASRSFFVSSSPRRSSSRSPVVADWDEADLVDFVVLLLTRGMPS</sequence>
<name>A0A9P8P451_9ASCO</name>
<proteinExistence type="predicted"/>
<dbReference type="EMBL" id="JAEUBD010001178">
    <property type="protein sequence ID" value="KAH3664897.1"/>
    <property type="molecule type" value="Genomic_DNA"/>
</dbReference>